<keyword evidence="3" id="KW-1185">Reference proteome</keyword>
<dbReference type="InterPro" id="IPR023631">
    <property type="entry name" value="Amidase_dom"/>
</dbReference>
<dbReference type="PANTHER" id="PTHR42678:SF34">
    <property type="entry name" value="OS04G0183300 PROTEIN"/>
    <property type="match status" value="1"/>
</dbReference>
<gene>
    <name evidence="2" type="ORF">Q5H91_07055</name>
</gene>
<protein>
    <submittedName>
        <fullName evidence="2">Amidase</fullName>
    </submittedName>
</protein>
<evidence type="ECO:0000313" key="2">
    <source>
        <dbReference type="EMBL" id="MDP1026964.1"/>
    </source>
</evidence>
<evidence type="ECO:0000313" key="3">
    <source>
        <dbReference type="Proteomes" id="UP001230685"/>
    </source>
</evidence>
<dbReference type="Pfam" id="PF01425">
    <property type="entry name" value="Amidase"/>
    <property type="match status" value="1"/>
</dbReference>
<organism evidence="2 3">
    <name type="scientific">Sphingomonas aurea</name>
    <dbReference type="NCBI Taxonomy" id="3063994"/>
    <lineage>
        <taxon>Bacteria</taxon>
        <taxon>Pseudomonadati</taxon>
        <taxon>Pseudomonadota</taxon>
        <taxon>Alphaproteobacteria</taxon>
        <taxon>Sphingomonadales</taxon>
        <taxon>Sphingomonadaceae</taxon>
        <taxon>Sphingomonas</taxon>
    </lineage>
</organism>
<dbReference type="PANTHER" id="PTHR42678">
    <property type="entry name" value="AMIDASE"/>
    <property type="match status" value="1"/>
</dbReference>
<dbReference type="SUPFAM" id="SSF75304">
    <property type="entry name" value="Amidase signature (AS) enzymes"/>
    <property type="match status" value="1"/>
</dbReference>
<dbReference type="Proteomes" id="UP001230685">
    <property type="component" value="Unassembled WGS sequence"/>
</dbReference>
<dbReference type="InterPro" id="IPR036928">
    <property type="entry name" value="AS_sf"/>
</dbReference>
<proteinExistence type="predicted"/>
<comment type="caution">
    <text evidence="2">The sequence shown here is derived from an EMBL/GenBank/DDBJ whole genome shotgun (WGS) entry which is preliminary data.</text>
</comment>
<dbReference type="EMBL" id="JAUUDS010000002">
    <property type="protein sequence ID" value="MDP1026964.1"/>
    <property type="molecule type" value="Genomic_DNA"/>
</dbReference>
<dbReference type="PROSITE" id="PS00571">
    <property type="entry name" value="AMIDASES"/>
    <property type="match status" value="1"/>
</dbReference>
<dbReference type="RefSeq" id="WP_305172598.1">
    <property type="nucleotide sequence ID" value="NZ_JAUUDS010000002.1"/>
</dbReference>
<accession>A0ABT9EJ37</accession>
<dbReference type="Gene3D" id="3.90.1300.10">
    <property type="entry name" value="Amidase signature (AS) domain"/>
    <property type="match status" value="1"/>
</dbReference>
<feature type="domain" description="Amidase" evidence="1">
    <location>
        <begin position="21"/>
        <end position="426"/>
    </location>
</feature>
<evidence type="ECO:0000259" key="1">
    <source>
        <dbReference type="Pfam" id="PF01425"/>
    </source>
</evidence>
<name>A0ABT9EJ37_9SPHN</name>
<dbReference type="InterPro" id="IPR020556">
    <property type="entry name" value="Amidase_CS"/>
</dbReference>
<reference evidence="2 3" key="1">
    <citation type="submission" date="2023-07" db="EMBL/GenBank/DDBJ databases">
        <authorList>
            <person name="Kim M.K."/>
        </authorList>
    </citation>
    <scope>NUCLEOTIDE SEQUENCE [LARGE SCALE GENOMIC DNA]</scope>
    <source>
        <strain evidence="2 3">KR1UV-12</strain>
    </source>
</reference>
<sequence>MSDIRSFVAACDAGAASAGAAVDACLSRIAAHDGALAAMLRVLPDAGDTAQARDRAAGADGPLHGVPIVLKDNIDLHGTPTTSGCRALAGAMPRRTAPIVKALAAAGSVIVGKTNLSEFSFEIRSRSSLGGDTRNPFAPDVTSGGSSGGTAVAVAAGFALAGIGTDTGGSIRVPAAYNGLVGLRPTWGVVSTAGVAPLAPSTDTVGAITTCVDDAALLFAILAPGRSLRFRSVAGMRVGVLRQLAGAVPDIARGMAAAADALRAAGVGVVDAPALPDAMIPAGAHIVDEEFGPAFDRYLRDNFQPGTAPASLTTLIDGGRFLPDYDGVLRNRARPRDPAVRSAILERHDRLREALDRMMTEQRFDALLYPPSVVLPVSMDNPKGGWAPELAACSGWPALVVPTGRAENGLPLSIELLGRSHAEPTLFALGRAIEAGTGPRPIPQLGQARPVA</sequence>